<dbReference type="RefSeq" id="WP_098866569.1">
    <property type="nucleotide sequence ID" value="NZ_NUFN01000007.1"/>
</dbReference>
<reference evidence="1 2" key="1">
    <citation type="submission" date="2017-09" db="EMBL/GenBank/DDBJ databases">
        <title>Large-scale bioinformatics analysis of Bacillus genomes uncovers conserved roles of natural products in bacterial physiology.</title>
        <authorList>
            <consortium name="Agbiome Team Llc"/>
            <person name="Bleich R.M."/>
            <person name="Grubbs K.J."/>
            <person name="Santa Maria K.C."/>
            <person name="Allen S.E."/>
            <person name="Farag S."/>
            <person name="Shank E.A."/>
            <person name="Bowers A."/>
        </authorList>
    </citation>
    <scope>NUCLEOTIDE SEQUENCE [LARGE SCALE GENOMIC DNA]</scope>
    <source>
        <strain evidence="1 2">AFS058004</strain>
    </source>
</reference>
<dbReference type="AlphaFoldDB" id="A0A9X7GK55"/>
<dbReference type="Proteomes" id="UP000222944">
    <property type="component" value="Unassembled WGS sequence"/>
</dbReference>
<protein>
    <submittedName>
        <fullName evidence="1">Uncharacterized protein</fullName>
    </submittedName>
</protein>
<comment type="caution">
    <text evidence="1">The sequence shown here is derived from an EMBL/GenBank/DDBJ whole genome shotgun (WGS) entry which is preliminary data.</text>
</comment>
<proteinExistence type="predicted"/>
<evidence type="ECO:0000313" key="2">
    <source>
        <dbReference type="Proteomes" id="UP000222944"/>
    </source>
</evidence>
<sequence length="65" mass="7576">MTKLSYSGLKYGESNVEIKLLVDIQNDWFEVTHTKEVSQVMNKSTGEYIIVNRNSLKFEIVSQYE</sequence>
<evidence type="ECO:0000313" key="1">
    <source>
        <dbReference type="EMBL" id="PGH85835.1"/>
    </source>
</evidence>
<dbReference type="EMBL" id="NUFN01000007">
    <property type="protein sequence ID" value="PGH85835.1"/>
    <property type="molecule type" value="Genomic_DNA"/>
</dbReference>
<accession>A0A9X7GK55</accession>
<name>A0A9X7GK55_BACTU</name>
<gene>
    <name evidence="1" type="ORF">CN899_08160</name>
</gene>
<organism evidence="1 2">
    <name type="scientific">Bacillus thuringiensis</name>
    <dbReference type="NCBI Taxonomy" id="1428"/>
    <lineage>
        <taxon>Bacteria</taxon>
        <taxon>Bacillati</taxon>
        <taxon>Bacillota</taxon>
        <taxon>Bacilli</taxon>
        <taxon>Bacillales</taxon>
        <taxon>Bacillaceae</taxon>
        <taxon>Bacillus</taxon>
        <taxon>Bacillus cereus group</taxon>
    </lineage>
</organism>